<feature type="compositionally biased region" description="Basic residues" evidence="1">
    <location>
        <begin position="409"/>
        <end position="419"/>
    </location>
</feature>
<name>A0AAV1RK04_9ROSI</name>
<evidence type="ECO:0000313" key="2">
    <source>
        <dbReference type="EMBL" id="CAK7336979.1"/>
    </source>
</evidence>
<reference evidence="2 3" key="1">
    <citation type="submission" date="2024-01" db="EMBL/GenBank/DDBJ databases">
        <authorList>
            <person name="Waweru B."/>
        </authorList>
    </citation>
    <scope>NUCLEOTIDE SEQUENCE [LARGE SCALE GENOMIC DNA]</scope>
</reference>
<evidence type="ECO:0000313" key="3">
    <source>
        <dbReference type="Proteomes" id="UP001314170"/>
    </source>
</evidence>
<protein>
    <submittedName>
        <fullName evidence="2">Uncharacterized protein</fullName>
    </submittedName>
</protein>
<sequence length="425" mass="46765">MSSSPRNNSKRASKGSQGLPPDTVKAASQGADDRKPPPSSFSLTKLKEWWKEHTGDCSDSRQSSPKNEIPDESKTVKVTSSQDADGETTLKPKVLGTLIEEESPSGKISESERASEGTQGWPSDDKNLEPEADRVKEVSQGGGITRTSSTGFFPKFENPFKKKSTRNEATSNSQQSPLENENPNESKTGIVTTSQGADGRKTTFKPKGLSIGLEEESQSWIISEGDSSAELLEACWLDVTGSMTATKGNKYEISFKLSMNEENAFGWKDPVYVMAKIGEEGQYECVKVDLSLLGKDEKVFPLEKFEIKFKSDDKTASTETKLYFGLYEVWTNEWKGGLRIHEAIVQEGPAEGSASTSNTGPEASNSTSRSNNDLDGFASASQSHEEQLEEKYWDKNDKQKLQKDTGKGKERKLKAKNRNSHNLDV</sequence>
<organism evidence="2 3">
    <name type="scientific">Dovyalis caffra</name>
    <dbReference type="NCBI Taxonomy" id="77055"/>
    <lineage>
        <taxon>Eukaryota</taxon>
        <taxon>Viridiplantae</taxon>
        <taxon>Streptophyta</taxon>
        <taxon>Embryophyta</taxon>
        <taxon>Tracheophyta</taxon>
        <taxon>Spermatophyta</taxon>
        <taxon>Magnoliopsida</taxon>
        <taxon>eudicotyledons</taxon>
        <taxon>Gunneridae</taxon>
        <taxon>Pentapetalae</taxon>
        <taxon>rosids</taxon>
        <taxon>fabids</taxon>
        <taxon>Malpighiales</taxon>
        <taxon>Salicaceae</taxon>
        <taxon>Flacourtieae</taxon>
        <taxon>Dovyalis</taxon>
    </lineage>
</organism>
<feature type="region of interest" description="Disordered" evidence="1">
    <location>
        <begin position="1"/>
        <end position="206"/>
    </location>
</feature>
<gene>
    <name evidence="2" type="ORF">DCAF_LOCUS12006</name>
</gene>
<dbReference type="AlphaFoldDB" id="A0AAV1RK04"/>
<feature type="compositionally biased region" description="Polar residues" evidence="1">
    <location>
        <begin position="353"/>
        <end position="373"/>
    </location>
</feature>
<feature type="compositionally biased region" description="Polar residues" evidence="1">
    <location>
        <begin position="167"/>
        <end position="196"/>
    </location>
</feature>
<feature type="region of interest" description="Disordered" evidence="1">
    <location>
        <begin position="348"/>
        <end position="425"/>
    </location>
</feature>
<accession>A0AAV1RK04</accession>
<feature type="compositionally biased region" description="Basic and acidic residues" evidence="1">
    <location>
        <begin position="383"/>
        <end position="408"/>
    </location>
</feature>
<dbReference type="InterPro" id="IPR025886">
    <property type="entry name" value="PP2-like"/>
</dbReference>
<evidence type="ECO:0000256" key="1">
    <source>
        <dbReference type="SAM" id="MobiDB-lite"/>
    </source>
</evidence>
<feature type="compositionally biased region" description="Basic and acidic residues" evidence="1">
    <location>
        <begin position="45"/>
        <end position="59"/>
    </location>
</feature>
<dbReference type="Pfam" id="PF14299">
    <property type="entry name" value="PP2"/>
    <property type="match status" value="1"/>
</dbReference>
<dbReference type="Proteomes" id="UP001314170">
    <property type="component" value="Unassembled WGS sequence"/>
</dbReference>
<keyword evidence="3" id="KW-1185">Reference proteome</keyword>
<feature type="compositionally biased region" description="Basic and acidic residues" evidence="1">
    <location>
        <begin position="123"/>
        <end position="137"/>
    </location>
</feature>
<comment type="caution">
    <text evidence="2">The sequence shown here is derived from an EMBL/GenBank/DDBJ whole genome shotgun (WGS) entry which is preliminary data.</text>
</comment>
<proteinExistence type="predicted"/>
<dbReference type="EMBL" id="CAWUPB010001009">
    <property type="protein sequence ID" value="CAK7336979.1"/>
    <property type="molecule type" value="Genomic_DNA"/>
</dbReference>